<feature type="chain" id="PRO_5042014149" evidence="1">
    <location>
        <begin position="20"/>
        <end position="182"/>
    </location>
</feature>
<reference evidence="2" key="1">
    <citation type="submission" date="2021-01" db="EMBL/GenBank/DDBJ databases">
        <title>Modified the classification status of verrucomicrobia.</title>
        <authorList>
            <person name="Feng X."/>
        </authorList>
    </citation>
    <scope>NUCLEOTIDE SEQUENCE</scope>
    <source>
        <strain evidence="2">5K15</strain>
    </source>
</reference>
<proteinExistence type="predicted"/>
<accession>A0AAE2SDT5</accession>
<feature type="signal peptide" evidence="1">
    <location>
        <begin position="1"/>
        <end position="19"/>
    </location>
</feature>
<name>A0AAE2SDT5_9BACT</name>
<protein>
    <submittedName>
        <fullName evidence="2">Uncharacterized protein</fullName>
    </submittedName>
</protein>
<dbReference type="Proteomes" id="UP000634206">
    <property type="component" value="Unassembled WGS sequence"/>
</dbReference>
<evidence type="ECO:0000256" key="1">
    <source>
        <dbReference type="SAM" id="SignalP"/>
    </source>
</evidence>
<sequence length="182" mass="17355">MKNYLTKTFALSTACVAFAITATTIETIQAQAPEVAQPAATASMSVAVPEGGAPVTYTVNGATVTIQPGQTGAIPPNATGVQLPAGCTISVTVTEPGQEPTTSSFSVDSAVTLDAVTPAAISANASAFAPAAAAGGGGAAATGSSSGSSGSKIQALVNAAQVLSANAVNPATISDGVSTDGN</sequence>
<keyword evidence="1" id="KW-0732">Signal</keyword>
<dbReference type="AlphaFoldDB" id="A0AAE2SDT5"/>
<evidence type="ECO:0000313" key="2">
    <source>
        <dbReference type="EMBL" id="MBK1856533.1"/>
    </source>
</evidence>
<keyword evidence="3" id="KW-1185">Reference proteome</keyword>
<gene>
    <name evidence="2" type="ORF">JIN83_16295</name>
</gene>
<dbReference type="RefSeq" id="WP_309491153.1">
    <property type="nucleotide sequence ID" value="NZ_JAENIG010000016.1"/>
</dbReference>
<dbReference type="EMBL" id="JAENIG010000016">
    <property type="protein sequence ID" value="MBK1856533.1"/>
    <property type="molecule type" value="Genomic_DNA"/>
</dbReference>
<evidence type="ECO:0000313" key="3">
    <source>
        <dbReference type="Proteomes" id="UP000634206"/>
    </source>
</evidence>
<comment type="caution">
    <text evidence="2">The sequence shown here is derived from an EMBL/GenBank/DDBJ whole genome shotgun (WGS) entry which is preliminary data.</text>
</comment>
<organism evidence="2 3">
    <name type="scientific">Oceaniferula flava</name>
    <dbReference type="NCBI Taxonomy" id="2800421"/>
    <lineage>
        <taxon>Bacteria</taxon>
        <taxon>Pseudomonadati</taxon>
        <taxon>Verrucomicrobiota</taxon>
        <taxon>Verrucomicrobiia</taxon>
        <taxon>Verrucomicrobiales</taxon>
        <taxon>Verrucomicrobiaceae</taxon>
        <taxon>Oceaniferula</taxon>
    </lineage>
</organism>